<evidence type="ECO:0000313" key="3">
    <source>
        <dbReference type="EMBL" id="GGL03129.1"/>
    </source>
</evidence>
<dbReference type="RefSeq" id="WP_189080993.1">
    <property type="nucleotide sequence ID" value="NZ_BMMX01000021.1"/>
</dbReference>
<keyword evidence="1" id="KW-0732">Signal</keyword>
<dbReference type="Proteomes" id="UP000656042">
    <property type="component" value="Unassembled WGS sequence"/>
</dbReference>
<protein>
    <recommendedName>
        <fullName evidence="2">Septum formation-related domain-containing protein</fullName>
    </recommendedName>
</protein>
<feature type="chain" id="PRO_5039175991" description="Septum formation-related domain-containing protein" evidence="1">
    <location>
        <begin position="28"/>
        <end position="304"/>
    </location>
</feature>
<organism evidence="3 4">
    <name type="scientific">Mangrovihabitans endophyticus</name>
    <dbReference type="NCBI Taxonomy" id="1751298"/>
    <lineage>
        <taxon>Bacteria</taxon>
        <taxon>Bacillati</taxon>
        <taxon>Actinomycetota</taxon>
        <taxon>Actinomycetes</taxon>
        <taxon>Micromonosporales</taxon>
        <taxon>Micromonosporaceae</taxon>
        <taxon>Mangrovihabitans</taxon>
    </lineage>
</organism>
<keyword evidence="4" id="KW-1185">Reference proteome</keyword>
<evidence type="ECO:0000256" key="1">
    <source>
        <dbReference type="SAM" id="SignalP"/>
    </source>
</evidence>
<proteinExistence type="predicted"/>
<accession>A0A8J3FQG8</accession>
<dbReference type="InterPro" id="IPR026004">
    <property type="entry name" value="Septum_form"/>
</dbReference>
<feature type="signal peptide" evidence="1">
    <location>
        <begin position="1"/>
        <end position="27"/>
    </location>
</feature>
<reference evidence="3" key="1">
    <citation type="journal article" date="2014" name="Int. J. Syst. Evol. Microbiol.">
        <title>Complete genome sequence of Corynebacterium casei LMG S-19264T (=DSM 44701T), isolated from a smear-ripened cheese.</title>
        <authorList>
            <consortium name="US DOE Joint Genome Institute (JGI-PGF)"/>
            <person name="Walter F."/>
            <person name="Albersmeier A."/>
            <person name="Kalinowski J."/>
            <person name="Ruckert C."/>
        </authorList>
    </citation>
    <scope>NUCLEOTIDE SEQUENCE</scope>
    <source>
        <strain evidence="3">CGMCC 4.7299</strain>
    </source>
</reference>
<dbReference type="Pfam" id="PF13845">
    <property type="entry name" value="Septum_form"/>
    <property type="match status" value="1"/>
</dbReference>
<gene>
    <name evidence="3" type="ORF">GCM10012284_42200</name>
</gene>
<dbReference type="EMBL" id="BMMX01000021">
    <property type="protein sequence ID" value="GGL03129.1"/>
    <property type="molecule type" value="Genomic_DNA"/>
</dbReference>
<sequence>MRHPLVVRLGIAAAGVLLLASGCGAPAGVDGDLTDDWAAIAEPTGFTPEAATCHLATFATVGPRSAYEEVDCRLRHRTETVYVGVYPSPAADADTPPSDGSAASRQAYRTCDAKTTEYVGAPWHLGRLWIGVTHPSPAAWTGGARWFRCEVMELSSVEDDGGLVQRIGSLHDRLAGARSALRLSCYAIELTDSKGIAGMPAASCSAKHNAEFAGVADARDKPYPTDDDQWAALHDLCRTVIATFVDVPDDADLQYRTGVISLPGGEDVWALGDHTLRCYLWTDSTDLTVSLKGKGTKALPILYR</sequence>
<evidence type="ECO:0000313" key="4">
    <source>
        <dbReference type="Proteomes" id="UP000656042"/>
    </source>
</evidence>
<evidence type="ECO:0000259" key="2">
    <source>
        <dbReference type="Pfam" id="PF13845"/>
    </source>
</evidence>
<dbReference type="PROSITE" id="PS51257">
    <property type="entry name" value="PROKAR_LIPOPROTEIN"/>
    <property type="match status" value="1"/>
</dbReference>
<feature type="domain" description="Septum formation-related" evidence="2">
    <location>
        <begin position="51"/>
        <end position="278"/>
    </location>
</feature>
<name>A0A8J3FQG8_9ACTN</name>
<dbReference type="AlphaFoldDB" id="A0A8J3FQG8"/>
<comment type="caution">
    <text evidence="3">The sequence shown here is derived from an EMBL/GenBank/DDBJ whole genome shotgun (WGS) entry which is preliminary data.</text>
</comment>
<reference evidence="3" key="2">
    <citation type="submission" date="2020-09" db="EMBL/GenBank/DDBJ databases">
        <authorList>
            <person name="Sun Q."/>
            <person name="Zhou Y."/>
        </authorList>
    </citation>
    <scope>NUCLEOTIDE SEQUENCE</scope>
    <source>
        <strain evidence="3">CGMCC 4.7299</strain>
    </source>
</reference>